<accession>A0A9P0A8E0</accession>
<gene>
    <name evidence="7" type="ORF">BEMITA_LOCUS6780</name>
</gene>
<feature type="region of interest" description="Disordered" evidence="4">
    <location>
        <begin position="1230"/>
        <end position="1291"/>
    </location>
</feature>
<protein>
    <recommendedName>
        <fullName evidence="9">RRP12-like protein</fullName>
    </recommendedName>
</protein>
<comment type="subcellular location">
    <subcellularLocation>
        <location evidence="1">Nucleus</location>
    </subcellularLocation>
</comment>
<reference evidence="7" key="1">
    <citation type="submission" date="2021-12" db="EMBL/GenBank/DDBJ databases">
        <authorList>
            <person name="King R."/>
        </authorList>
    </citation>
    <scope>NUCLEOTIDE SEQUENCE</scope>
</reference>
<dbReference type="Pfam" id="PF25772">
    <property type="entry name" value="HEAT_RRP12_N"/>
    <property type="match status" value="1"/>
</dbReference>
<evidence type="ECO:0000259" key="5">
    <source>
        <dbReference type="Pfam" id="PF08161"/>
    </source>
</evidence>
<evidence type="ECO:0000313" key="7">
    <source>
        <dbReference type="EMBL" id="CAH0387810.1"/>
    </source>
</evidence>
<dbReference type="InterPro" id="IPR052087">
    <property type="entry name" value="RRP12"/>
</dbReference>
<dbReference type="Pfam" id="PF08161">
    <property type="entry name" value="RRP12_HEAT"/>
    <property type="match status" value="1"/>
</dbReference>
<feature type="domain" description="RRP12 N-terminal HEAT" evidence="6">
    <location>
        <begin position="112"/>
        <end position="352"/>
    </location>
</feature>
<evidence type="ECO:0000256" key="1">
    <source>
        <dbReference type="ARBA" id="ARBA00004123"/>
    </source>
</evidence>
<evidence type="ECO:0000256" key="3">
    <source>
        <dbReference type="ARBA" id="ARBA00023242"/>
    </source>
</evidence>
<dbReference type="InterPro" id="IPR057860">
    <property type="entry name" value="HEAT_RRP12_N"/>
</dbReference>
<dbReference type="EMBL" id="OU963865">
    <property type="protein sequence ID" value="CAH0387810.1"/>
    <property type="molecule type" value="Genomic_DNA"/>
</dbReference>
<dbReference type="KEGG" id="btab:109031235"/>
<feature type="compositionally biased region" description="Basic residues" evidence="4">
    <location>
        <begin position="1"/>
        <end position="16"/>
    </location>
</feature>
<evidence type="ECO:0000313" key="8">
    <source>
        <dbReference type="Proteomes" id="UP001152759"/>
    </source>
</evidence>
<organism evidence="7 8">
    <name type="scientific">Bemisia tabaci</name>
    <name type="common">Sweetpotato whitefly</name>
    <name type="synonym">Aleurodes tabaci</name>
    <dbReference type="NCBI Taxonomy" id="7038"/>
    <lineage>
        <taxon>Eukaryota</taxon>
        <taxon>Metazoa</taxon>
        <taxon>Ecdysozoa</taxon>
        <taxon>Arthropoda</taxon>
        <taxon>Hexapoda</taxon>
        <taxon>Insecta</taxon>
        <taxon>Pterygota</taxon>
        <taxon>Neoptera</taxon>
        <taxon>Paraneoptera</taxon>
        <taxon>Hemiptera</taxon>
        <taxon>Sternorrhyncha</taxon>
        <taxon>Aleyrodoidea</taxon>
        <taxon>Aleyrodidae</taxon>
        <taxon>Aleyrodinae</taxon>
        <taxon>Bemisia</taxon>
    </lineage>
</organism>
<feature type="region of interest" description="Disordered" evidence="4">
    <location>
        <begin position="1"/>
        <end position="33"/>
    </location>
</feature>
<sequence length="1329" mass="149353">MAKYRKRINSKGKRWVKGQSSSSNPTIQKHRDSAKSRFFSQNLGDTGLTQEAVREHDVLTGNAIAEQMEEDVSSAGGSVSTGSTFKTFASDWSACSNPSFSRFLKVFRGDMELHKNMLAVLAAIADVIKAEGGSESSTEYFAALMTTLEGFRLDEDDEEQLIAVLALLGMGIKTVPASVLRLKFNSASKVFIEILCKYTETDHNIILRSCLTCLSVLLRCQDLAVWSLPLTLQTFDSILSYVTHSKPKIRKAAHHAVSVVLRCSKGDHVKEILSHPAAVATAKFCIQQLEATGALGGSSSTLYILSLLKGNLHEFPKNYIKQSCEAILKMMTLGSSLITTNCLQVFYSLFSAKPNLNVMPASLNAQLINALYDYQPSTSDSQTTQAWLLVLQEGFINLSKLDLSVCMLNLPRIFTICSNLWLTNNEGICQSATLTLKSVIDECIALAMSTLENAQKFNLIIEKVFTILQNGLRLQFQNVWKSVLRLLNLMYKVCGKHCSSFLLPYLKTLAELRDADESNYALEIENVIGSAVFSMGPERVLEVVPLQITLKDKKHEFKRSWLLPVLKACIQESTLQCFHDYFMPLATICRNHSLKMRELKDEIGYVTYDHLQVQIWALLPSFCKSPTDVADTFPKLAKVLGITLTSQKDLRHSILQALRRLIISCETNEVNKEVIAKFAKNYLPILFNIYTTKPEGSDEEGIRHATLSTIEVYLKLANKQLVSELFSNMMSKVTSEEVAKDSFLKLSLLDLLRVLAPCLECPNINELLQFTVSKMSTIKSNSEQKKHFRILEEICGAETVGPVEFKKQNTAAVKNILVQYLTKSTAESSRGARLRCFLHLLPYGTTKEELVTIIPEIVSCCKDKNTHCRKSAHTLITEVYAKFDERVRNENSELNQEDTMKMFIEILSAGLAGSNEMVSATLVAFSCLVFKFKDIFTLDLLQKPLEIVNLLVGSSVPKVASTALDFLKIFISIVHKNLIGAFISQIIRSLSSIDSAFKSKFRRKIRDIYDRLSRKFSISTVIELVPKDDLDTLARLKMLRKKSERKKRLKQKAMEKRQSEGEEIEEEDIEAGHFLKSKPKSIEEILAECDSDDEKDFIDDDTKDGGKAKKKKEKSIVIEERQDEIVDFTDISSNRKIIASKSGVIGRDFSSLKKRKSKDLGFKTTSDGKLIIREDSGSDSEDEDPKNSLNKGVESLRIELSDEEEEEEKVDVTKNLDALLKDRVMRKRKLSMSDSGDALDPKMKYQAGGLGIHRPLSTKDRIIPRSKSQKPKTPGSEYKAQKAGGDLRKKGKFEPYSYVPLQRTWLNKRKKFKAAGQFKDLVKVKKSKK</sequence>
<keyword evidence="3" id="KW-0539">Nucleus</keyword>
<dbReference type="SUPFAM" id="SSF48371">
    <property type="entry name" value="ARM repeat"/>
    <property type="match status" value="1"/>
</dbReference>
<keyword evidence="8" id="KW-1185">Reference proteome</keyword>
<feature type="region of interest" description="Disordered" evidence="4">
    <location>
        <begin position="1171"/>
        <end position="1211"/>
    </location>
</feature>
<dbReference type="PANTHER" id="PTHR48287">
    <property type="entry name" value="ARM REPEAT SUPERFAMILY PROTEIN"/>
    <property type="match status" value="1"/>
</dbReference>
<dbReference type="Gene3D" id="1.25.10.10">
    <property type="entry name" value="Leucine-rich Repeat Variant"/>
    <property type="match status" value="1"/>
</dbReference>
<dbReference type="InterPro" id="IPR016024">
    <property type="entry name" value="ARM-type_fold"/>
</dbReference>
<dbReference type="GO" id="GO:0005634">
    <property type="term" value="C:nucleus"/>
    <property type="evidence" value="ECO:0007669"/>
    <property type="project" value="UniProtKB-SubCell"/>
</dbReference>
<evidence type="ECO:0000259" key="6">
    <source>
        <dbReference type="Pfam" id="PF25772"/>
    </source>
</evidence>
<evidence type="ECO:0000256" key="4">
    <source>
        <dbReference type="SAM" id="MobiDB-lite"/>
    </source>
</evidence>
<dbReference type="InterPro" id="IPR011989">
    <property type="entry name" value="ARM-like"/>
</dbReference>
<evidence type="ECO:0000256" key="2">
    <source>
        <dbReference type="ARBA" id="ARBA00007690"/>
    </source>
</evidence>
<comment type="similarity">
    <text evidence="2">Belongs to the RRP12 family.</text>
</comment>
<dbReference type="InterPro" id="IPR012978">
    <property type="entry name" value="HEAT_RRP12"/>
</dbReference>
<dbReference type="Proteomes" id="UP001152759">
    <property type="component" value="Chromosome 4"/>
</dbReference>
<feature type="region of interest" description="Disordered" evidence="4">
    <location>
        <begin position="1047"/>
        <end position="1068"/>
    </location>
</feature>
<evidence type="ECO:0008006" key="9">
    <source>
        <dbReference type="Google" id="ProtNLM"/>
    </source>
</evidence>
<proteinExistence type="inferred from homology"/>
<name>A0A9P0A8E0_BEMTA</name>
<feature type="compositionally biased region" description="Polar residues" evidence="4">
    <location>
        <begin position="18"/>
        <end position="27"/>
    </location>
</feature>
<feature type="domain" description="RRP12 HEAT" evidence="5">
    <location>
        <begin position="425"/>
        <end position="693"/>
    </location>
</feature>
<dbReference type="PANTHER" id="PTHR48287:SF1">
    <property type="entry name" value="ARM REPEAT SUPERFAMILY PROTEIN"/>
    <property type="match status" value="1"/>
</dbReference>